<name>A0ABR1C7U9_NECAM</name>
<reference evidence="1 2" key="1">
    <citation type="submission" date="2023-08" db="EMBL/GenBank/DDBJ databases">
        <title>A Necator americanus chromosomal reference genome.</title>
        <authorList>
            <person name="Ilik V."/>
            <person name="Petrzelkova K.J."/>
            <person name="Pardy F."/>
            <person name="Fuh T."/>
            <person name="Niatou-Singa F.S."/>
            <person name="Gouil Q."/>
            <person name="Baker L."/>
            <person name="Ritchie M.E."/>
            <person name="Jex A.R."/>
            <person name="Gazzola D."/>
            <person name="Li H."/>
            <person name="Toshio Fujiwara R."/>
            <person name="Zhan B."/>
            <person name="Aroian R.V."/>
            <person name="Pafco B."/>
            <person name="Schwarz E.M."/>
        </authorList>
    </citation>
    <scope>NUCLEOTIDE SEQUENCE [LARGE SCALE GENOMIC DNA]</scope>
    <source>
        <strain evidence="1 2">Aroian</strain>
        <tissue evidence="1">Whole animal</tissue>
    </source>
</reference>
<evidence type="ECO:0000313" key="2">
    <source>
        <dbReference type="Proteomes" id="UP001303046"/>
    </source>
</evidence>
<dbReference type="EMBL" id="JAVFWL010000002">
    <property type="protein sequence ID" value="KAK6734572.1"/>
    <property type="molecule type" value="Genomic_DNA"/>
</dbReference>
<protein>
    <submittedName>
        <fullName evidence="1">Uncharacterized protein</fullName>
    </submittedName>
</protein>
<dbReference type="Proteomes" id="UP001303046">
    <property type="component" value="Unassembled WGS sequence"/>
</dbReference>
<organism evidence="1 2">
    <name type="scientific">Necator americanus</name>
    <name type="common">Human hookworm</name>
    <dbReference type="NCBI Taxonomy" id="51031"/>
    <lineage>
        <taxon>Eukaryota</taxon>
        <taxon>Metazoa</taxon>
        <taxon>Ecdysozoa</taxon>
        <taxon>Nematoda</taxon>
        <taxon>Chromadorea</taxon>
        <taxon>Rhabditida</taxon>
        <taxon>Rhabditina</taxon>
        <taxon>Rhabditomorpha</taxon>
        <taxon>Strongyloidea</taxon>
        <taxon>Ancylostomatidae</taxon>
        <taxon>Bunostominae</taxon>
        <taxon>Necator</taxon>
    </lineage>
</organism>
<keyword evidence="2" id="KW-1185">Reference proteome</keyword>
<evidence type="ECO:0000313" key="1">
    <source>
        <dbReference type="EMBL" id="KAK6734572.1"/>
    </source>
</evidence>
<comment type="caution">
    <text evidence="1">The sequence shown here is derived from an EMBL/GenBank/DDBJ whole genome shotgun (WGS) entry which is preliminary data.</text>
</comment>
<gene>
    <name evidence="1" type="primary">Necator_chrII.g5811</name>
    <name evidence="1" type="ORF">RB195_018018</name>
</gene>
<proteinExistence type="predicted"/>
<sequence length="93" mass="10544">MQLRNVNGLPPYPSPAEISFHEWDVLGHSNPCRSTVHSLILRQKAKTDAEHVHRHRNYNGNEMFGHIVGYLCIYGKKSSNNWSGSGLDDDDIL</sequence>
<accession>A0ABR1C7U9</accession>